<feature type="transmembrane region" description="Helical" evidence="1">
    <location>
        <begin position="73"/>
        <end position="95"/>
    </location>
</feature>
<dbReference type="Proteomes" id="UP000321051">
    <property type="component" value="Unassembled WGS sequence"/>
</dbReference>
<keyword evidence="1" id="KW-0472">Membrane</keyword>
<keyword evidence="1" id="KW-1133">Transmembrane helix</keyword>
<name>A0A510YBU2_MARHA</name>
<organism evidence="2 3">
    <name type="scientific">Marinococcus halophilus</name>
    <dbReference type="NCBI Taxonomy" id="1371"/>
    <lineage>
        <taxon>Bacteria</taxon>
        <taxon>Bacillati</taxon>
        <taxon>Bacillota</taxon>
        <taxon>Bacilli</taxon>
        <taxon>Bacillales</taxon>
        <taxon>Bacillaceae</taxon>
        <taxon>Marinococcus</taxon>
    </lineage>
</organism>
<proteinExistence type="predicted"/>
<feature type="transmembrane region" description="Helical" evidence="1">
    <location>
        <begin position="6"/>
        <end position="29"/>
    </location>
</feature>
<dbReference type="RefSeq" id="WP_094908875.1">
    <property type="nucleotide sequence ID" value="NZ_BJUN01000020.1"/>
</dbReference>
<evidence type="ECO:0000313" key="2">
    <source>
        <dbReference type="EMBL" id="GEK59827.1"/>
    </source>
</evidence>
<keyword evidence="1" id="KW-0812">Transmembrane</keyword>
<sequence length="104" mass="11598">MTGSQITSILSYISVFFAPIFVPLIVLIAGNNYSRAHAGKALVSHLIPTLMILAIGIWVYLSDGMFAYSNFFWTLLSLIALVQVIIMILNVLWAIRVAREEPQE</sequence>
<dbReference type="EMBL" id="BJUN01000020">
    <property type="protein sequence ID" value="GEK59827.1"/>
    <property type="molecule type" value="Genomic_DNA"/>
</dbReference>
<keyword evidence="3" id="KW-1185">Reference proteome</keyword>
<evidence type="ECO:0000256" key="1">
    <source>
        <dbReference type="SAM" id="Phobius"/>
    </source>
</evidence>
<dbReference type="AlphaFoldDB" id="A0A510YBU2"/>
<dbReference type="OrthoDB" id="2328241at2"/>
<evidence type="ECO:0008006" key="4">
    <source>
        <dbReference type="Google" id="ProtNLM"/>
    </source>
</evidence>
<comment type="caution">
    <text evidence="2">The sequence shown here is derived from an EMBL/GenBank/DDBJ whole genome shotgun (WGS) entry which is preliminary data.</text>
</comment>
<protein>
    <recommendedName>
        <fullName evidence="4">DUF4870 domain-containing protein</fullName>
    </recommendedName>
</protein>
<accession>A0A510YBU2</accession>
<evidence type="ECO:0000313" key="3">
    <source>
        <dbReference type="Proteomes" id="UP000321051"/>
    </source>
</evidence>
<feature type="transmembrane region" description="Helical" evidence="1">
    <location>
        <begin position="41"/>
        <end position="61"/>
    </location>
</feature>
<reference evidence="2 3" key="1">
    <citation type="submission" date="2019-07" db="EMBL/GenBank/DDBJ databases">
        <title>Whole genome shotgun sequence of Marinococcus halophilus NBRC 102359.</title>
        <authorList>
            <person name="Hosoyama A."/>
            <person name="Uohara A."/>
            <person name="Ohji S."/>
            <person name="Ichikawa N."/>
        </authorList>
    </citation>
    <scope>NUCLEOTIDE SEQUENCE [LARGE SCALE GENOMIC DNA]</scope>
    <source>
        <strain evidence="2 3">NBRC 102359</strain>
    </source>
</reference>
<gene>
    <name evidence="2" type="ORF">MHA01_27320</name>
</gene>